<reference evidence="1 2" key="1">
    <citation type="submission" date="2015-10" db="EMBL/GenBank/DDBJ databases">
        <title>Draft genome sequence of Streptomyces longwoodensis DSM 41677, type strain for the species Streptomyces longwoodensis.</title>
        <authorList>
            <person name="Ruckert C."/>
            <person name="Winkler A."/>
            <person name="Kalinowski J."/>
            <person name="Kampfer P."/>
            <person name="Glaeser S."/>
        </authorList>
    </citation>
    <scope>NUCLEOTIDE SEQUENCE [LARGE SCALE GENOMIC DNA]</scope>
    <source>
        <strain evidence="1 2">DSM 41677</strain>
    </source>
</reference>
<dbReference type="RefSeq" id="WP_067237612.1">
    <property type="nucleotide sequence ID" value="NZ_KQ948557.1"/>
</dbReference>
<gene>
    <name evidence="1" type="ORF">AQJ30_23835</name>
</gene>
<accession>A0A101QTN5</accession>
<dbReference type="EMBL" id="LMWS01000031">
    <property type="protein sequence ID" value="KUN35723.1"/>
    <property type="molecule type" value="Genomic_DNA"/>
</dbReference>
<dbReference type="Proteomes" id="UP000053271">
    <property type="component" value="Unassembled WGS sequence"/>
</dbReference>
<name>A0A101QTN5_9ACTN</name>
<keyword evidence="2" id="KW-1185">Reference proteome</keyword>
<evidence type="ECO:0000313" key="1">
    <source>
        <dbReference type="EMBL" id="KUN35723.1"/>
    </source>
</evidence>
<evidence type="ECO:0000313" key="2">
    <source>
        <dbReference type="Proteomes" id="UP000053271"/>
    </source>
</evidence>
<sequence>MFSFVSSMSTIRPPARPACDRLREIARHEGSEQPVSPIATPDRAGTAVEGAVVVDHEQVVRKQIHLLGTGASGLV</sequence>
<dbReference type="AlphaFoldDB" id="A0A101QTN5"/>
<proteinExistence type="predicted"/>
<protein>
    <submittedName>
        <fullName evidence="1">Uncharacterized protein</fullName>
    </submittedName>
</protein>
<dbReference type="GeneID" id="91427634"/>
<comment type="caution">
    <text evidence="1">The sequence shown here is derived from an EMBL/GenBank/DDBJ whole genome shotgun (WGS) entry which is preliminary data.</text>
</comment>
<organism evidence="1 2">
    <name type="scientific">Streptomyces longwoodensis</name>
    <dbReference type="NCBI Taxonomy" id="68231"/>
    <lineage>
        <taxon>Bacteria</taxon>
        <taxon>Bacillati</taxon>
        <taxon>Actinomycetota</taxon>
        <taxon>Actinomycetes</taxon>
        <taxon>Kitasatosporales</taxon>
        <taxon>Streptomycetaceae</taxon>
        <taxon>Streptomyces</taxon>
    </lineage>
</organism>